<sequence length="519" mass="58198">MRRSIARYSIQMETSKPQFRQSSPSSSSRLSLFSRLLYLSHLKSRSNLCIVFALIVFFLVIFSLFSILRSDGDRKFGIVIDGGSTGTRVHVYCYFAGTGVVDTAASVTMKVNPGLSAYKDNPEQAGESLKELLDFARRRIRADIWGVTEVRLMATAGMRLLDAGVQEKILESCRNVLRISGFMFRKNWATVITGSDEGIYAWVTANYALGTLGSDPQKTTGIIELGGASAQITFVSSESLPSELSHTLTIGKTTYNLYSHSFLHFGQNVAYDSLYKSTSQGNLNSHPCIPRGYPLDLESKFIDGILSSDSQIATGNYSECRSASLSLLHYEKDSCEYKICNMGSVFVPQLKGRFLATENFFYTSKFFGLSSSSFLSDMVIAGKQFCEDDWVNLKRKYHFSVEEDLMRYCFSSAYIVAMLHDSLGIPLDDRRIVFANEVDDVPLDWALGAFIMNRMSDIDREHPESISSVIRSNSSALKSALVISLFILIAWWISRWKKPQLKTIYDLEKGRYIISRVSP</sequence>
<evidence type="ECO:0000256" key="5">
    <source>
        <dbReference type="RuleBase" id="RU003833"/>
    </source>
</evidence>
<dbReference type="GO" id="GO:0005524">
    <property type="term" value="F:ATP binding"/>
    <property type="evidence" value="ECO:0007669"/>
    <property type="project" value="UniProtKB-KW"/>
</dbReference>
<keyword evidence="4" id="KW-0547">Nucleotide-binding</keyword>
<keyword evidence="6" id="KW-0812">Transmembrane</keyword>
<evidence type="ECO:0000256" key="3">
    <source>
        <dbReference type="PIRSR" id="PIRSR600407-1"/>
    </source>
</evidence>
<evidence type="ECO:0000256" key="1">
    <source>
        <dbReference type="ARBA" id="ARBA00009283"/>
    </source>
</evidence>
<evidence type="ECO:0000313" key="8">
    <source>
        <dbReference type="Proteomes" id="UP000036987"/>
    </source>
</evidence>
<dbReference type="OrthoDB" id="6372431at2759"/>
<feature type="binding site" evidence="4">
    <location>
        <begin position="227"/>
        <end position="231"/>
    </location>
    <ligand>
        <name>ATP</name>
        <dbReference type="ChEBI" id="CHEBI:30616"/>
    </ligand>
</feature>
<keyword evidence="2 5" id="KW-0378">Hydrolase</keyword>
<organism evidence="7 8">
    <name type="scientific">Zostera marina</name>
    <name type="common">Eelgrass</name>
    <dbReference type="NCBI Taxonomy" id="29655"/>
    <lineage>
        <taxon>Eukaryota</taxon>
        <taxon>Viridiplantae</taxon>
        <taxon>Streptophyta</taxon>
        <taxon>Embryophyta</taxon>
        <taxon>Tracheophyta</taxon>
        <taxon>Spermatophyta</taxon>
        <taxon>Magnoliopsida</taxon>
        <taxon>Liliopsida</taxon>
        <taxon>Zosteraceae</taxon>
        <taxon>Zostera</taxon>
    </lineage>
</organism>
<dbReference type="PROSITE" id="PS01238">
    <property type="entry name" value="GDA1_CD39_NTPASE"/>
    <property type="match status" value="1"/>
</dbReference>
<evidence type="ECO:0000256" key="2">
    <source>
        <dbReference type="ARBA" id="ARBA00022801"/>
    </source>
</evidence>
<comment type="similarity">
    <text evidence="1 5">Belongs to the GDA1/CD39 NTPase family.</text>
</comment>
<dbReference type="EMBL" id="LFYR01000584">
    <property type="protein sequence ID" value="KMZ73435.1"/>
    <property type="molecule type" value="Genomic_DNA"/>
</dbReference>
<dbReference type="PANTHER" id="PTHR11782">
    <property type="entry name" value="ADENOSINE/GUANOSINE DIPHOSPHATASE"/>
    <property type="match status" value="1"/>
</dbReference>
<dbReference type="PANTHER" id="PTHR11782:SF3">
    <property type="entry name" value="APYRASE 6-RELATED"/>
    <property type="match status" value="1"/>
</dbReference>
<keyword evidence="6" id="KW-1133">Transmembrane helix</keyword>
<feature type="transmembrane region" description="Helical" evidence="6">
    <location>
        <begin position="48"/>
        <end position="68"/>
    </location>
</feature>
<dbReference type="OMA" id="ENPFHRH"/>
<evidence type="ECO:0000256" key="6">
    <source>
        <dbReference type="SAM" id="Phobius"/>
    </source>
</evidence>
<proteinExistence type="inferred from homology"/>
<dbReference type="GO" id="GO:0009134">
    <property type="term" value="P:nucleoside diphosphate catabolic process"/>
    <property type="evidence" value="ECO:0000318"/>
    <property type="project" value="GO_Central"/>
</dbReference>
<protein>
    <submittedName>
        <fullName evidence="7">Putative apyrase 6</fullName>
    </submittedName>
</protein>
<dbReference type="GO" id="GO:0017110">
    <property type="term" value="F:nucleoside diphosphate phosphatase activity"/>
    <property type="evidence" value="ECO:0000318"/>
    <property type="project" value="GO_Central"/>
</dbReference>
<dbReference type="GO" id="GO:0016020">
    <property type="term" value="C:membrane"/>
    <property type="evidence" value="ECO:0000318"/>
    <property type="project" value="GO_Central"/>
</dbReference>
<dbReference type="Pfam" id="PF01150">
    <property type="entry name" value="GDA1_CD39"/>
    <property type="match status" value="1"/>
</dbReference>
<evidence type="ECO:0000256" key="4">
    <source>
        <dbReference type="PIRSR" id="PIRSR600407-2"/>
    </source>
</evidence>
<dbReference type="Gene3D" id="3.30.420.40">
    <property type="match status" value="1"/>
</dbReference>
<comment type="caution">
    <text evidence="7">The sequence shown here is derived from an EMBL/GenBank/DDBJ whole genome shotgun (WGS) entry which is preliminary data.</text>
</comment>
<feature type="active site" description="Proton acceptor" evidence="3">
    <location>
        <position position="197"/>
    </location>
</feature>
<keyword evidence="6" id="KW-0472">Membrane</keyword>
<dbReference type="AlphaFoldDB" id="A0A0K9PYW9"/>
<keyword evidence="8" id="KW-1185">Reference proteome</keyword>
<dbReference type="InterPro" id="IPR000407">
    <property type="entry name" value="GDA1_CD39_NTPase"/>
</dbReference>
<dbReference type="Proteomes" id="UP000036987">
    <property type="component" value="Unassembled WGS sequence"/>
</dbReference>
<evidence type="ECO:0000313" key="7">
    <source>
        <dbReference type="EMBL" id="KMZ73435.1"/>
    </source>
</evidence>
<keyword evidence="4" id="KW-0067">ATP-binding</keyword>
<name>A0A0K9PYW9_ZOSMR</name>
<gene>
    <name evidence="7" type="ORF">ZOSMA_149G00210</name>
</gene>
<reference evidence="8" key="1">
    <citation type="journal article" date="2016" name="Nature">
        <title>The genome of the seagrass Zostera marina reveals angiosperm adaptation to the sea.</title>
        <authorList>
            <person name="Olsen J.L."/>
            <person name="Rouze P."/>
            <person name="Verhelst B."/>
            <person name="Lin Y.-C."/>
            <person name="Bayer T."/>
            <person name="Collen J."/>
            <person name="Dattolo E."/>
            <person name="De Paoli E."/>
            <person name="Dittami S."/>
            <person name="Maumus F."/>
            <person name="Michel G."/>
            <person name="Kersting A."/>
            <person name="Lauritano C."/>
            <person name="Lohaus R."/>
            <person name="Toepel M."/>
            <person name="Tonon T."/>
            <person name="Vanneste K."/>
            <person name="Amirebrahimi M."/>
            <person name="Brakel J."/>
            <person name="Bostroem C."/>
            <person name="Chovatia M."/>
            <person name="Grimwood J."/>
            <person name="Jenkins J.W."/>
            <person name="Jueterbock A."/>
            <person name="Mraz A."/>
            <person name="Stam W.T."/>
            <person name="Tice H."/>
            <person name="Bornberg-Bauer E."/>
            <person name="Green P.J."/>
            <person name="Pearson G.A."/>
            <person name="Procaccini G."/>
            <person name="Duarte C.M."/>
            <person name="Schmutz J."/>
            <person name="Reusch T.B.H."/>
            <person name="Van de Peer Y."/>
        </authorList>
    </citation>
    <scope>NUCLEOTIDE SEQUENCE [LARGE SCALE GENOMIC DNA]</scope>
    <source>
        <strain evidence="8">cv. Finnish</strain>
    </source>
</reference>
<dbReference type="STRING" id="29655.A0A0K9PYW9"/>
<accession>A0A0K9PYW9</accession>
<dbReference type="Gene3D" id="3.30.420.150">
    <property type="entry name" value="Exopolyphosphatase. Domain 2"/>
    <property type="match status" value="1"/>
</dbReference>